<dbReference type="RefSeq" id="WP_133735118.1">
    <property type="nucleotide sequence ID" value="NZ_SOAX01000002.1"/>
</dbReference>
<dbReference type="InterPro" id="IPR027385">
    <property type="entry name" value="Beta-barrel_OMP"/>
</dbReference>
<evidence type="ECO:0000313" key="4">
    <source>
        <dbReference type="EMBL" id="TDT43017.1"/>
    </source>
</evidence>
<gene>
    <name evidence="4" type="ORF">DES49_0822</name>
</gene>
<dbReference type="Proteomes" id="UP000295830">
    <property type="component" value="Unassembled WGS sequence"/>
</dbReference>
<dbReference type="SUPFAM" id="SSF56925">
    <property type="entry name" value="OMPA-like"/>
    <property type="match status" value="1"/>
</dbReference>
<reference evidence="4 5" key="1">
    <citation type="submission" date="2019-03" db="EMBL/GenBank/DDBJ databases">
        <title>Genomic Encyclopedia of Type Strains, Phase IV (KMG-IV): sequencing the most valuable type-strain genomes for metagenomic binning, comparative biology and taxonomic classification.</title>
        <authorList>
            <person name="Goeker M."/>
        </authorList>
    </citation>
    <scope>NUCLEOTIDE SEQUENCE [LARGE SCALE GENOMIC DNA]</scope>
    <source>
        <strain evidence="4 5">DSM 15505</strain>
    </source>
</reference>
<feature type="signal peptide" evidence="2">
    <location>
        <begin position="1"/>
        <end position="23"/>
    </location>
</feature>
<evidence type="ECO:0000256" key="1">
    <source>
        <dbReference type="ARBA" id="ARBA00022729"/>
    </source>
</evidence>
<feature type="domain" description="Outer membrane protein beta-barrel" evidence="3">
    <location>
        <begin position="13"/>
        <end position="206"/>
    </location>
</feature>
<sequence>MNRALIPVTGLILVLLISSFAHAQQPRRQRPEMPEPESLKGSYYLGVTATNFYHRSIGADGDTANTPAYGLMFGKYLNDFIKVEFRAGAGHKTDSPAQGLEEVEIERYASAYMGLYHHWSMFSRVYAQVGMSHIESSARGTDLGESRTPFSELNEDYLETSLGPSFLLGIDTDFLWNSDLFLEAGRLHDDSVTNIQVWQYNTGIRFDF</sequence>
<accession>A0A4R7JZF4</accession>
<feature type="chain" id="PRO_5020365115" description="Outer membrane protein beta-barrel domain-containing protein" evidence="2">
    <location>
        <begin position="24"/>
        <end position="208"/>
    </location>
</feature>
<keyword evidence="5" id="KW-1185">Reference proteome</keyword>
<keyword evidence="1 2" id="KW-0732">Signal</keyword>
<name>A0A4R7JZF4_9GAMM</name>
<evidence type="ECO:0000256" key="2">
    <source>
        <dbReference type="SAM" id="SignalP"/>
    </source>
</evidence>
<evidence type="ECO:0000259" key="3">
    <source>
        <dbReference type="Pfam" id="PF13505"/>
    </source>
</evidence>
<dbReference type="OrthoDB" id="6362488at2"/>
<proteinExistence type="predicted"/>
<dbReference type="InterPro" id="IPR011250">
    <property type="entry name" value="OMP/PagP_B-barrel"/>
</dbReference>
<dbReference type="Gene3D" id="2.40.160.20">
    <property type="match status" value="1"/>
</dbReference>
<organism evidence="4 5">
    <name type="scientific">Halospina denitrificans</name>
    <dbReference type="NCBI Taxonomy" id="332522"/>
    <lineage>
        <taxon>Bacteria</taxon>
        <taxon>Pseudomonadati</taxon>
        <taxon>Pseudomonadota</taxon>
        <taxon>Gammaproteobacteria</taxon>
        <taxon>Halospina</taxon>
    </lineage>
</organism>
<comment type="caution">
    <text evidence="4">The sequence shown here is derived from an EMBL/GenBank/DDBJ whole genome shotgun (WGS) entry which is preliminary data.</text>
</comment>
<dbReference type="EMBL" id="SOAX01000002">
    <property type="protein sequence ID" value="TDT43017.1"/>
    <property type="molecule type" value="Genomic_DNA"/>
</dbReference>
<evidence type="ECO:0000313" key="5">
    <source>
        <dbReference type="Proteomes" id="UP000295830"/>
    </source>
</evidence>
<dbReference type="AlphaFoldDB" id="A0A4R7JZF4"/>
<protein>
    <recommendedName>
        <fullName evidence="3">Outer membrane protein beta-barrel domain-containing protein</fullName>
    </recommendedName>
</protein>
<dbReference type="Pfam" id="PF13505">
    <property type="entry name" value="OMP_b-brl"/>
    <property type="match status" value="1"/>
</dbReference>